<dbReference type="EC" id="2.7.11.1" evidence="2"/>
<keyword evidence="9 12" id="KW-0040">ANK repeat</keyword>
<feature type="repeat" description="ANK" evidence="12">
    <location>
        <begin position="82"/>
        <end position="114"/>
    </location>
</feature>
<keyword evidence="7" id="KW-0418">Kinase</keyword>
<evidence type="ECO:0000256" key="2">
    <source>
        <dbReference type="ARBA" id="ARBA00012513"/>
    </source>
</evidence>
<dbReference type="InterPro" id="IPR032171">
    <property type="entry name" value="COR-A"/>
</dbReference>
<evidence type="ECO:0000256" key="8">
    <source>
        <dbReference type="ARBA" id="ARBA00022840"/>
    </source>
</evidence>
<evidence type="ECO:0000256" key="1">
    <source>
        <dbReference type="ARBA" id="ARBA00001946"/>
    </source>
</evidence>
<dbReference type="SUPFAM" id="SSF52058">
    <property type="entry name" value="L domain-like"/>
    <property type="match status" value="1"/>
</dbReference>
<dbReference type="InterPro" id="IPR032675">
    <property type="entry name" value="LRR_dom_sf"/>
</dbReference>
<feature type="domain" description="Roc" evidence="14">
    <location>
        <begin position="484"/>
        <end position="699"/>
    </location>
</feature>
<dbReference type="InterPro" id="IPR036388">
    <property type="entry name" value="WH-like_DNA-bd_sf"/>
</dbReference>
<comment type="catalytic activity">
    <reaction evidence="10">
        <text>L-threonyl-[protein] + ATP = O-phospho-L-threonyl-[protein] + ADP + H(+)</text>
        <dbReference type="Rhea" id="RHEA:46608"/>
        <dbReference type="Rhea" id="RHEA-COMP:11060"/>
        <dbReference type="Rhea" id="RHEA-COMP:11605"/>
        <dbReference type="ChEBI" id="CHEBI:15378"/>
        <dbReference type="ChEBI" id="CHEBI:30013"/>
        <dbReference type="ChEBI" id="CHEBI:30616"/>
        <dbReference type="ChEBI" id="CHEBI:61977"/>
        <dbReference type="ChEBI" id="CHEBI:456216"/>
        <dbReference type="EC" id="2.7.11.1"/>
    </reaction>
</comment>
<dbReference type="EnsemblMetazoa" id="CLYHEMT013868.1">
    <property type="protein sequence ID" value="CLYHEMP013868.1"/>
    <property type="gene ID" value="CLYHEMG013868"/>
</dbReference>
<dbReference type="SMART" id="SM00248">
    <property type="entry name" value="ANK"/>
    <property type="match status" value="5"/>
</dbReference>
<dbReference type="Gene3D" id="3.30.70.1390">
    <property type="entry name" value="ROC domain from the Parkinson's disease-associated leucine-rich repeat kinase 2"/>
    <property type="match status" value="1"/>
</dbReference>
<keyword evidence="4" id="KW-0808">Transferase</keyword>
<evidence type="ECO:0000259" key="14">
    <source>
        <dbReference type="PROSITE" id="PS51424"/>
    </source>
</evidence>
<evidence type="ECO:0000256" key="4">
    <source>
        <dbReference type="ARBA" id="ARBA00022679"/>
    </source>
</evidence>
<dbReference type="GO" id="GO:0005524">
    <property type="term" value="F:ATP binding"/>
    <property type="evidence" value="ECO:0007669"/>
    <property type="project" value="UniProtKB-KW"/>
</dbReference>
<dbReference type="Gene3D" id="1.10.10.10">
    <property type="entry name" value="Winged helix-like DNA-binding domain superfamily/Winged helix DNA-binding domain"/>
    <property type="match status" value="1"/>
</dbReference>
<keyword evidence="5" id="KW-0677">Repeat</keyword>
<reference evidence="15" key="1">
    <citation type="submission" date="2021-01" db="UniProtKB">
        <authorList>
            <consortium name="EnsemblMetazoa"/>
        </authorList>
    </citation>
    <scope>IDENTIFICATION</scope>
</reference>
<dbReference type="InterPro" id="IPR036770">
    <property type="entry name" value="Ankyrin_rpt-contain_sf"/>
</dbReference>
<dbReference type="InterPro" id="IPR002110">
    <property type="entry name" value="Ankyrin_rpt"/>
</dbReference>
<dbReference type="InterPro" id="IPR020859">
    <property type="entry name" value="ROC"/>
</dbReference>
<dbReference type="Proteomes" id="UP000594262">
    <property type="component" value="Unplaced"/>
</dbReference>
<feature type="compositionally biased region" description="Polar residues" evidence="13">
    <location>
        <begin position="692"/>
        <end position="701"/>
    </location>
</feature>
<evidence type="ECO:0000256" key="6">
    <source>
        <dbReference type="ARBA" id="ARBA00022741"/>
    </source>
</evidence>
<feature type="repeat" description="ANK" evidence="12">
    <location>
        <begin position="185"/>
        <end position="217"/>
    </location>
</feature>
<evidence type="ECO:0000256" key="10">
    <source>
        <dbReference type="ARBA" id="ARBA00047899"/>
    </source>
</evidence>
<keyword evidence="3" id="KW-0723">Serine/threonine-protein kinase</keyword>
<evidence type="ECO:0000256" key="9">
    <source>
        <dbReference type="ARBA" id="ARBA00023043"/>
    </source>
</evidence>
<dbReference type="RefSeq" id="XP_066932395.1">
    <property type="nucleotide sequence ID" value="XM_067076294.1"/>
</dbReference>
<keyword evidence="8" id="KW-0067">ATP-binding</keyword>
<dbReference type="PROSITE" id="PS51450">
    <property type="entry name" value="LRR"/>
    <property type="match status" value="1"/>
</dbReference>
<evidence type="ECO:0000256" key="12">
    <source>
        <dbReference type="PROSITE-ProRule" id="PRU00023"/>
    </source>
</evidence>
<feature type="region of interest" description="Disordered" evidence="13">
    <location>
        <begin position="678"/>
        <end position="701"/>
    </location>
</feature>
<dbReference type="OrthoDB" id="40118at2759"/>
<keyword evidence="6" id="KW-0547">Nucleotide-binding</keyword>
<dbReference type="GeneID" id="136820061"/>
<evidence type="ECO:0000313" key="16">
    <source>
        <dbReference type="Proteomes" id="UP000594262"/>
    </source>
</evidence>
<evidence type="ECO:0000256" key="11">
    <source>
        <dbReference type="ARBA" id="ARBA00048679"/>
    </source>
</evidence>
<dbReference type="InterPro" id="IPR001611">
    <property type="entry name" value="Leu-rich_rpt"/>
</dbReference>
<evidence type="ECO:0000256" key="13">
    <source>
        <dbReference type="SAM" id="MobiDB-lite"/>
    </source>
</evidence>
<keyword evidence="16" id="KW-1185">Reference proteome</keyword>
<name>A0A7M5WVV7_9CNID</name>
<dbReference type="GO" id="GO:0005737">
    <property type="term" value="C:cytoplasm"/>
    <property type="evidence" value="ECO:0007669"/>
    <property type="project" value="TreeGrafter"/>
</dbReference>
<comment type="catalytic activity">
    <reaction evidence="11">
        <text>L-seryl-[protein] + ATP = O-phospho-L-seryl-[protein] + ADP + H(+)</text>
        <dbReference type="Rhea" id="RHEA:17989"/>
        <dbReference type="Rhea" id="RHEA-COMP:9863"/>
        <dbReference type="Rhea" id="RHEA-COMP:11604"/>
        <dbReference type="ChEBI" id="CHEBI:15378"/>
        <dbReference type="ChEBI" id="CHEBI:29999"/>
        <dbReference type="ChEBI" id="CHEBI:30616"/>
        <dbReference type="ChEBI" id="CHEBI:83421"/>
        <dbReference type="ChEBI" id="CHEBI:456216"/>
        <dbReference type="EC" id="2.7.11.1"/>
    </reaction>
</comment>
<evidence type="ECO:0000313" key="15">
    <source>
        <dbReference type="EnsemblMetazoa" id="CLYHEMP013868.1"/>
    </source>
</evidence>
<evidence type="ECO:0000256" key="5">
    <source>
        <dbReference type="ARBA" id="ARBA00022737"/>
    </source>
</evidence>
<dbReference type="SUPFAM" id="SSF48403">
    <property type="entry name" value="Ankyrin repeat"/>
    <property type="match status" value="1"/>
</dbReference>
<dbReference type="Pfam" id="PF08477">
    <property type="entry name" value="Roc"/>
    <property type="match status" value="1"/>
</dbReference>
<evidence type="ECO:0000256" key="7">
    <source>
        <dbReference type="ARBA" id="ARBA00022777"/>
    </source>
</evidence>
<dbReference type="SUPFAM" id="SSF52540">
    <property type="entry name" value="P-loop containing nucleoside triphosphate hydrolases"/>
    <property type="match status" value="1"/>
</dbReference>
<dbReference type="Gene3D" id="3.80.10.10">
    <property type="entry name" value="Ribonuclease Inhibitor"/>
    <property type="match status" value="1"/>
</dbReference>
<organism evidence="15 16">
    <name type="scientific">Clytia hemisphaerica</name>
    <dbReference type="NCBI Taxonomy" id="252671"/>
    <lineage>
        <taxon>Eukaryota</taxon>
        <taxon>Metazoa</taxon>
        <taxon>Cnidaria</taxon>
        <taxon>Hydrozoa</taxon>
        <taxon>Hydroidolina</taxon>
        <taxon>Leptothecata</taxon>
        <taxon>Obeliida</taxon>
        <taxon>Clytiidae</taxon>
        <taxon>Clytia</taxon>
    </lineage>
</organism>
<evidence type="ECO:0000256" key="3">
    <source>
        <dbReference type="ARBA" id="ARBA00022527"/>
    </source>
</evidence>
<proteinExistence type="predicted"/>
<dbReference type="PROSITE" id="PS50088">
    <property type="entry name" value="ANK_REPEAT"/>
    <property type="match status" value="2"/>
</dbReference>
<dbReference type="PANTHER" id="PTHR24198">
    <property type="entry name" value="ANKYRIN REPEAT AND PROTEIN KINASE DOMAIN-CONTAINING PROTEIN"/>
    <property type="match status" value="1"/>
</dbReference>
<accession>A0A7M5WVV7</accession>
<dbReference type="Gene3D" id="1.25.40.20">
    <property type="entry name" value="Ankyrin repeat-containing domain"/>
    <property type="match status" value="2"/>
</dbReference>
<dbReference type="PROSITE" id="PS51424">
    <property type="entry name" value="ROC"/>
    <property type="match status" value="1"/>
</dbReference>
<dbReference type="InterPro" id="IPR027417">
    <property type="entry name" value="P-loop_NTPase"/>
</dbReference>
<dbReference type="Pfam" id="PF16095">
    <property type="entry name" value="COR-A"/>
    <property type="match status" value="1"/>
</dbReference>
<dbReference type="Gene3D" id="3.40.50.300">
    <property type="entry name" value="P-loop containing nucleotide triphosphate hydrolases"/>
    <property type="match status" value="1"/>
</dbReference>
<dbReference type="PANTHER" id="PTHR24198:SF165">
    <property type="entry name" value="ANKYRIN REPEAT-CONTAINING PROTEIN-RELATED"/>
    <property type="match status" value="1"/>
</dbReference>
<protein>
    <recommendedName>
        <fullName evidence="2">non-specific serine/threonine protein kinase</fullName>
        <ecNumber evidence="2">2.7.11.1</ecNumber>
    </recommendedName>
</protein>
<comment type="cofactor">
    <cofactor evidence="1">
        <name>Mg(2+)</name>
        <dbReference type="ChEBI" id="CHEBI:18420"/>
    </cofactor>
</comment>
<dbReference type="Pfam" id="PF12796">
    <property type="entry name" value="Ank_2"/>
    <property type="match status" value="2"/>
</dbReference>
<dbReference type="GO" id="GO:0004674">
    <property type="term" value="F:protein serine/threonine kinase activity"/>
    <property type="evidence" value="ECO:0007669"/>
    <property type="project" value="UniProtKB-KW"/>
</dbReference>
<sequence length="1353" mass="154630">MEIDGGLKGSMVKITKRAKQRLIKRKSNVNAKKLVFDAVHKKDVSLKEKQEILWATSECDREDILEELLQDTQIDINLTDENGHSAIFHAVINGSTDCFNTLLSKNADVQLSDTTGRNVLTHAVENNHHSIVSKVLKVVTPNLIDDTVEHLISTRSSKLLCNFANYEEVDLSKFAGVTGFHDKKRQYSALHYACKKGYVTSAEKLIKNGTRLSNRNAKETPLLLAYSQKNLEIISMLLNHGIVLSNNMKALSGFSYWLNGKSGEYQILIKNPSEFQHALSLYRERLTIEDQQLFIIFNRLKEQPDHPELVHLACEKHLTFIECSLVDIPYMPSIKSLALYSTTAESYTNLSLRKIKSLETLTIYDSKLTNLPSNLHECKNLRYLNINNCKRLQHLPTWIKDLPLENLILNDNNLNELPELLPRTLHVLNIQNNNIKKLSPLLAQCEKLTSINLHGNPLVFPELSIAIKSKTSDLLAYLKAFLNNTIPNKTLKISLVGQEQVGKSTLLQAIKSNTGLCEDTSSIIKTDGLEISDVQLRDLNFRIFDLAGDIDFIETHTMFISEGTLFLAVFDLQMFSLSLNTLDPYAFGRIEVWLSSIFAQSPNSRVILIGTHADAEMITSSLLDLTWHKIKTILSSAREAHVANYANDFQHKCLLCSDTSSLNRVSTDGGAGYVYIESSETTNDESTESTDGSNVTSNKQEDNQNMVFPHIVGYFEVSSTKQIPRKVFSNKNTSIEQLKDCIYNTAQDMLSLNPFIPRKWVDLRNYLTKKAEKQFPIITYQELMEVSRECGFSKSDDELSPFLRHYNSCGELLYYFDIDELNDIIIIDPQWLSNQLRAVISFRATHLITEGVIQHSSLEQAWCDIEPLFRSKVLTLFRQAGIFIRLSDDADLVPCRLPVGRPSEDMWAPDSENTENQVSYCFKFNNLPTSFFSHLTSLVESRREEFSVGKMAPVYYSNHIVYFTQSLGIPCEEHTKKSEINLSRLSTHDAVNYLTRGVKLSRFLSLDSDSVQSLLEVGRNSFRISMAEFSDFNEVVLDESESKPNFRHRIHFELLPHLKCIVISIRGPKPCCLAPETIDLLNRVRLTRYNSVHTEFFFYCPICIKKGMQNPSKFTLSELNDSVPICEKGHDSKDWKNVQTGVCEYDYKLTNRQLMSTLNDFDCPKLFLMMPVNLHGVGFREFYTLSYLKEGYSVHLLCEYPDCWHFLTTPGYRITRPREFVKKYGRRLQTMLRVLSKFEIPARIAGLAVESANSLADLLASLKELANDLDEHLSSFSEDWSNFQIRSNLEDSLCYLNSHDGLNRREFRRFLNKADEENRFGDLVPKFVGERIVWLCEAHSKCEDPNRKQFFKS</sequence>